<dbReference type="KEGG" id="hdt:HYPDE_33333"/>
<evidence type="ECO:0000313" key="1">
    <source>
        <dbReference type="EMBL" id="AGK58339.1"/>
    </source>
</evidence>
<protein>
    <submittedName>
        <fullName evidence="1">Uncharacterized protein</fullName>
    </submittedName>
</protein>
<sequence>MQALLQELIEVVGEKPAIAKRLVEAIRFRLSDVSLDPLVVNKLEGAASLQKKTRKAVNGRS</sequence>
<reference evidence="1 2" key="1">
    <citation type="journal article" date="2013" name="Genome Announc.">
        <title>Genome sequences for three denitrifying bacterial strains isolated from a uranium- and nitrate-contaminated subsurface environment.</title>
        <authorList>
            <person name="Venkatramanan R."/>
            <person name="Prakash O."/>
            <person name="Woyke T."/>
            <person name="Chain P."/>
            <person name="Goodwin L.A."/>
            <person name="Watson D."/>
            <person name="Brooks S."/>
            <person name="Kostka J.E."/>
            <person name="Green S.J."/>
        </authorList>
    </citation>
    <scope>NUCLEOTIDE SEQUENCE [LARGE SCALE GENOMIC DNA]</scope>
    <source>
        <strain evidence="1 2">1NES1</strain>
    </source>
</reference>
<proteinExistence type="predicted"/>
<evidence type="ECO:0000313" key="2">
    <source>
        <dbReference type="Proteomes" id="UP000005952"/>
    </source>
</evidence>
<dbReference type="STRING" id="670307.HYPDE_33333"/>
<dbReference type="HOGENOM" id="CLU_2916335_0_0_5"/>
<dbReference type="AlphaFoldDB" id="N0B484"/>
<gene>
    <name evidence="1" type="ORF">HYPDE_33333</name>
</gene>
<dbReference type="Proteomes" id="UP000005952">
    <property type="component" value="Chromosome"/>
</dbReference>
<name>N0B484_9HYPH</name>
<dbReference type="EMBL" id="CP005587">
    <property type="protein sequence ID" value="AGK58339.1"/>
    <property type="molecule type" value="Genomic_DNA"/>
</dbReference>
<organism evidence="1 2">
    <name type="scientific">Hyphomicrobium denitrificans 1NES1</name>
    <dbReference type="NCBI Taxonomy" id="670307"/>
    <lineage>
        <taxon>Bacteria</taxon>
        <taxon>Pseudomonadati</taxon>
        <taxon>Pseudomonadota</taxon>
        <taxon>Alphaproteobacteria</taxon>
        <taxon>Hyphomicrobiales</taxon>
        <taxon>Hyphomicrobiaceae</taxon>
        <taxon>Hyphomicrobium</taxon>
    </lineage>
</organism>
<accession>N0B484</accession>
<keyword evidence="2" id="KW-1185">Reference proteome</keyword>